<evidence type="ECO:0000313" key="3">
    <source>
        <dbReference type="Proteomes" id="UP001166304"/>
    </source>
</evidence>
<comment type="caution">
    <text evidence="2">The sequence shown here is derived from an EMBL/GenBank/DDBJ whole genome shotgun (WGS) entry which is preliminary data.</text>
</comment>
<keyword evidence="2" id="KW-0413">Isomerase</keyword>
<protein>
    <submittedName>
        <fullName evidence="2">Sugar phosphate isomerase/epimerase</fullName>
    </submittedName>
</protein>
<reference evidence="2" key="1">
    <citation type="submission" date="2021-06" db="EMBL/GenBank/DDBJ databases">
        <title>New haloarchaea isolates fom saline soil.</title>
        <authorList>
            <person name="Duran-Viseras A."/>
            <person name="Sanchez-Porro C.S."/>
            <person name="Ventosa A."/>
        </authorList>
    </citation>
    <scope>NUCLEOTIDE SEQUENCE</scope>
    <source>
        <strain evidence="2">JCM 18369</strain>
    </source>
</reference>
<dbReference type="Proteomes" id="UP001166304">
    <property type="component" value="Unassembled WGS sequence"/>
</dbReference>
<dbReference type="GO" id="GO:0016853">
    <property type="term" value="F:isomerase activity"/>
    <property type="evidence" value="ECO:0007669"/>
    <property type="project" value="UniProtKB-KW"/>
</dbReference>
<dbReference type="PANTHER" id="PTHR12110:SF41">
    <property type="entry name" value="INOSOSE DEHYDRATASE"/>
    <property type="match status" value="1"/>
</dbReference>
<dbReference type="PANTHER" id="PTHR12110">
    <property type="entry name" value="HYDROXYPYRUVATE ISOMERASE"/>
    <property type="match status" value="1"/>
</dbReference>
<dbReference type="AlphaFoldDB" id="A0AA41G3K4"/>
<sequence length="260" mass="28823">MRVSPNCYKTSRSTQSRMTKLGFQLYSINAIDDTLPTVLERVSETPFEGVEFAGINGGTVDQARRALERTGLQSAGAHVGLDEIEVDPEGMATTYRRLGCEHVAVPWLDPEHFESRDRVAEVAQRLDDAAERLSNHGITLHYHNHDQEFTGLDDGPAVETLRDLTETVRFQVDVGWAGAAGYDPLRILETFGDRIEIVHLKDFDESAGETVTVGEGDLDLDKLAAAVHDLDLEWLIYEAEGEPDSYDTLTHAASVVANYY</sequence>
<organism evidence="2 3">
    <name type="scientific">Haloarcula salina</name>
    <dbReference type="NCBI Taxonomy" id="1429914"/>
    <lineage>
        <taxon>Archaea</taxon>
        <taxon>Methanobacteriati</taxon>
        <taxon>Methanobacteriota</taxon>
        <taxon>Stenosarchaea group</taxon>
        <taxon>Halobacteria</taxon>
        <taxon>Halobacteriales</taxon>
        <taxon>Haloarculaceae</taxon>
        <taxon>Haloarcula</taxon>
    </lineage>
</organism>
<dbReference type="EMBL" id="JAHQXE010000004">
    <property type="protein sequence ID" value="MBV0902941.1"/>
    <property type="molecule type" value="Genomic_DNA"/>
</dbReference>
<dbReference type="InterPro" id="IPR050312">
    <property type="entry name" value="IolE/XylAMocC-like"/>
</dbReference>
<dbReference type="InterPro" id="IPR036237">
    <property type="entry name" value="Xyl_isomerase-like_sf"/>
</dbReference>
<dbReference type="RefSeq" id="WP_206673722.1">
    <property type="nucleotide sequence ID" value="NZ_JAHQXE010000004.1"/>
</dbReference>
<dbReference type="SUPFAM" id="SSF51658">
    <property type="entry name" value="Xylose isomerase-like"/>
    <property type="match status" value="1"/>
</dbReference>
<evidence type="ECO:0000313" key="2">
    <source>
        <dbReference type="EMBL" id="MBV0902941.1"/>
    </source>
</evidence>
<dbReference type="Pfam" id="PF01261">
    <property type="entry name" value="AP_endonuc_2"/>
    <property type="match status" value="1"/>
</dbReference>
<dbReference type="Gene3D" id="3.20.20.150">
    <property type="entry name" value="Divalent-metal-dependent TIM barrel enzymes"/>
    <property type="match status" value="1"/>
</dbReference>
<dbReference type="InterPro" id="IPR013022">
    <property type="entry name" value="Xyl_isomerase-like_TIM-brl"/>
</dbReference>
<name>A0AA41G3K4_9EURY</name>
<accession>A0AA41G3K4</accession>
<keyword evidence="3" id="KW-1185">Reference proteome</keyword>
<gene>
    <name evidence="2" type="ORF">KTS37_14195</name>
</gene>
<evidence type="ECO:0000259" key="1">
    <source>
        <dbReference type="Pfam" id="PF01261"/>
    </source>
</evidence>
<proteinExistence type="predicted"/>
<feature type="domain" description="Xylose isomerase-like TIM barrel" evidence="1">
    <location>
        <begin position="40"/>
        <end position="243"/>
    </location>
</feature>